<dbReference type="SUPFAM" id="SSF51735">
    <property type="entry name" value="NAD(P)-binding Rossmann-fold domains"/>
    <property type="match status" value="1"/>
</dbReference>
<evidence type="ECO:0000313" key="2">
    <source>
        <dbReference type="EMBL" id="GFY91486.1"/>
    </source>
</evidence>
<dbReference type="OrthoDB" id="5545019at2759"/>
<dbReference type="AlphaFoldDB" id="A0A7J0EZ73"/>
<accession>A0A7J0EZ73</accession>
<evidence type="ECO:0000256" key="1">
    <source>
        <dbReference type="ARBA" id="ARBA00023002"/>
    </source>
</evidence>
<gene>
    <name evidence="2" type="ORF">Acr_07g0016820</name>
</gene>
<dbReference type="Gene3D" id="3.40.50.720">
    <property type="entry name" value="NAD(P)-binding Rossmann-like Domain"/>
    <property type="match status" value="1"/>
</dbReference>
<evidence type="ECO:0000313" key="3">
    <source>
        <dbReference type="Proteomes" id="UP000585474"/>
    </source>
</evidence>
<dbReference type="GO" id="GO:0005783">
    <property type="term" value="C:endoplasmic reticulum"/>
    <property type="evidence" value="ECO:0007669"/>
    <property type="project" value="TreeGrafter"/>
</dbReference>
<dbReference type="GO" id="GO:0045703">
    <property type="term" value="F:ketoreductase activity"/>
    <property type="evidence" value="ECO:0007669"/>
    <property type="project" value="TreeGrafter"/>
</dbReference>
<dbReference type="InterPro" id="IPR036291">
    <property type="entry name" value="NAD(P)-bd_dom_sf"/>
</dbReference>
<dbReference type="EMBL" id="BJWL01000007">
    <property type="protein sequence ID" value="GFY91486.1"/>
    <property type="molecule type" value="Genomic_DNA"/>
</dbReference>
<reference evidence="2 3" key="1">
    <citation type="submission" date="2019-07" db="EMBL/GenBank/DDBJ databases">
        <title>De Novo Assembly of kiwifruit Actinidia rufa.</title>
        <authorList>
            <person name="Sugita-Konishi S."/>
            <person name="Sato K."/>
            <person name="Mori E."/>
            <person name="Abe Y."/>
            <person name="Kisaki G."/>
            <person name="Hamano K."/>
            <person name="Suezawa K."/>
            <person name="Otani M."/>
            <person name="Fukuda T."/>
            <person name="Manabe T."/>
            <person name="Gomi K."/>
            <person name="Tabuchi M."/>
            <person name="Akimitsu K."/>
            <person name="Kataoka I."/>
        </authorList>
    </citation>
    <scope>NUCLEOTIDE SEQUENCE [LARGE SCALE GENOMIC DNA]</scope>
    <source>
        <strain evidence="3">cv. Fuchu</strain>
    </source>
</reference>
<dbReference type="PANTHER" id="PTHR43899">
    <property type="entry name" value="RH59310P"/>
    <property type="match status" value="1"/>
</dbReference>
<keyword evidence="3" id="KW-1185">Reference proteome</keyword>
<protein>
    <submittedName>
        <fullName evidence="2">Beta-ketoacyl reductase 2</fullName>
    </submittedName>
</protein>
<comment type="caution">
    <text evidence="2">The sequence shown here is derived from an EMBL/GenBank/DDBJ whole genome shotgun (WGS) entry which is preliminary data.</text>
</comment>
<dbReference type="Proteomes" id="UP000585474">
    <property type="component" value="Unassembled WGS sequence"/>
</dbReference>
<organism evidence="2 3">
    <name type="scientific">Actinidia rufa</name>
    <dbReference type="NCBI Taxonomy" id="165716"/>
    <lineage>
        <taxon>Eukaryota</taxon>
        <taxon>Viridiplantae</taxon>
        <taxon>Streptophyta</taxon>
        <taxon>Embryophyta</taxon>
        <taxon>Tracheophyta</taxon>
        <taxon>Spermatophyta</taxon>
        <taxon>Magnoliopsida</taxon>
        <taxon>eudicotyledons</taxon>
        <taxon>Gunneridae</taxon>
        <taxon>Pentapetalae</taxon>
        <taxon>asterids</taxon>
        <taxon>Ericales</taxon>
        <taxon>Actinidiaceae</taxon>
        <taxon>Actinidia</taxon>
    </lineage>
</organism>
<proteinExistence type="predicted"/>
<dbReference type="InterPro" id="IPR051019">
    <property type="entry name" value="VLCFA-Steroid_DH"/>
</dbReference>
<dbReference type="PANTHER" id="PTHR43899:SF26">
    <property type="entry name" value="ENOYL-(ACYL CARRIER) REDUCTASE"/>
    <property type="match status" value="1"/>
</dbReference>
<name>A0A7J0EZ73_9ERIC</name>
<dbReference type="Pfam" id="PF00106">
    <property type="entry name" value="adh_short"/>
    <property type="match status" value="1"/>
</dbReference>
<sequence>MWGLRTRLRMFFDEVEEEVWRRVVRVNLEGTTRVTRAVLPGIIERRRGAIVSIGSGAASVVPSHPLYAIYAATKAAIDMQICGSIFKMPKRGIQAIWDTCAVPGTTICFNQNGITDCINREIITLHPIGR</sequence>
<keyword evidence="1" id="KW-0560">Oxidoreductase</keyword>
<dbReference type="InterPro" id="IPR002347">
    <property type="entry name" value="SDR_fam"/>
</dbReference>